<evidence type="ECO:0000313" key="5">
    <source>
        <dbReference type="EMBL" id="VAY87850.1"/>
    </source>
</evidence>
<name>A0A3P3ZN30_9ZZZZ</name>
<dbReference type="Gene3D" id="2.130.10.10">
    <property type="entry name" value="YVTN repeat-like/Quinoprotein amine dehydrogenase"/>
    <property type="match status" value="1"/>
</dbReference>
<sequence>MKKIQWLGIALAALSAGCADKLPITSMLPLKPTVEVEVDWKLSLGETEEGFQTEEGFLVPLLHDHMLYVAGEKGELRAVDPENGKTQWDLKTGESFASGIGVGEHEILLSNKKGEVLAWLPTGQFLWRTSIDSELLAAPQGADGMVVVRTAEGKVMGLSEAEGKVLWTQARPMPALVLRGVGGMTLGHGVALVSMPGGKLMSLNLSDGTIQWESLVSSPHGATELERMNDVLGDPLVGDGMVCTASYQGRAACLDSEHGQLVWSRDVNALGPVVEAGSQLVLTTAKSDVMALDRSSGGVMWKMSDLEGRYLSPPTVTASYVVLGDAEGVVHFISRENGAEVGRLATDKTPIVQAPVYLGNERVLVVNRTGKMFALTAHATH</sequence>
<dbReference type="PANTHER" id="PTHR34512:SF30">
    <property type="entry name" value="OUTER MEMBRANE PROTEIN ASSEMBLY FACTOR BAMB"/>
    <property type="match status" value="1"/>
</dbReference>
<dbReference type="NCBIfam" id="TIGR03300">
    <property type="entry name" value="assembly_YfgL"/>
    <property type="match status" value="1"/>
</dbReference>
<dbReference type="Pfam" id="PF13360">
    <property type="entry name" value="PQQ_2"/>
    <property type="match status" value="1"/>
</dbReference>
<dbReference type="InterPro" id="IPR011047">
    <property type="entry name" value="Quinoprotein_ADH-like_sf"/>
</dbReference>
<evidence type="ECO:0000259" key="4">
    <source>
        <dbReference type="Pfam" id="PF13360"/>
    </source>
</evidence>
<feature type="domain" description="Pyrrolo-quinoline quinone repeat" evidence="4">
    <location>
        <begin position="73"/>
        <end position="302"/>
    </location>
</feature>
<organism evidence="5">
    <name type="scientific">mine drainage metagenome</name>
    <dbReference type="NCBI Taxonomy" id="410659"/>
    <lineage>
        <taxon>unclassified sequences</taxon>
        <taxon>metagenomes</taxon>
        <taxon>ecological metagenomes</taxon>
    </lineage>
</organism>
<dbReference type="SMART" id="SM00564">
    <property type="entry name" value="PQQ"/>
    <property type="match status" value="5"/>
</dbReference>
<evidence type="ECO:0000256" key="2">
    <source>
        <dbReference type="ARBA" id="ARBA00023136"/>
    </source>
</evidence>
<dbReference type="PANTHER" id="PTHR34512">
    <property type="entry name" value="CELL SURFACE PROTEIN"/>
    <property type="match status" value="1"/>
</dbReference>
<dbReference type="InterPro" id="IPR017687">
    <property type="entry name" value="BamB"/>
</dbReference>
<proteinExistence type="inferred from homology"/>
<evidence type="ECO:0000256" key="1">
    <source>
        <dbReference type="ARBA" id="ARBA00022729"/>
    </source>
</evidence>
<protein>
    <submittedName>
        <fullName evidence="5">Outer membrane protein assembly factor BamB</fullName>
    </submittedName>
</protein>
<dbReference type="InterPro" id="IPR018391">
    <property type="entry name" value="PQQ_b-propeller_rpt"/>
</dbReference>
<reference evidence="5" key="1">
    <citation type="submission" date="2018-10" db="EMBL/GenBank/DDBJ databases">
        <authorList>
            <person name="Plewniak F."/>
        </authorList>
    </citation>
    <scope>NUCLEOTIDE SEQUENCE</scope>
</reference>
<evidence type="ECO:0000256" key="3">
    <source>
        <dbReference type="ARBA" id="ARBA00023237"/>
    </source>
</evidence>
<accession>A0A3P3ZN30</accession>
<dbReference type="PROSITE" id="PS51257">
    <property type="entry name" value="PROKAR_LIPOPROTEIN"/>
    <property type="match status" value="1"/>
</dbReference>
<dbReference type="AlphaFoldDB" id="A0A3P3ZN30"/>
<dbReference type="InterPro" id="IPR015943">
    <property type="entry name" value="WD40/YVTN_repeat-like_dom_sf"/>
</dbReference>
<dbReference type="InterPro" id="IPR002372">
    <property type="entry name" value="PQQ_rpt_dom"/>
</dbReference>
<dbReference type="SUPFAM" id="SSF50998">
    <property type="entry name" value="Quinoprotein alcohol dehydrogenase-like"/>
    <property type="match status" value="1"/>
</dbReference>
<dbReference type="EMBL" id="UOYP01000168">
    <property type="protein sequence ID" value="VAY87850.1"/>
    <property type="molecule type" value="Genomic_DNA"/>
</dbReference>
<gene>
    <name evidence="5" type="primary">bamB</name>
    <name evidence="5" type="ORF">CARN8_250003</name>
</gene>
<keyword evidence="3" id="KW-0998">Cell outer membrane</keyword>
<keyword evidence="2" id="KW-0472">Membrane</keyword>
<dbReference type="HAMAP" id="MF_00923">
    <property type="entry name" value="OM_assembly_BamB"/>
    <property type="match status" value="1"/>
</dbReference>
<keyword evidence="1" id="KW-0732">Signal</keyword>